<evidence type="ECO:0000256" key="5">
    <source>
        <dbReference type="ARBA" id="ARBA00022692"/>
    </source>
</evidence>
<feature type="domain" description="ABC transmembrane type-1" evidence="9">
    <location>
        <begin position="372"/>
        <end position="477"/>
    </location>
</feature>
<protein>
    <submittedName>
        <fullName evidence="10">Iron ABC transporter permease</fullName>
    </submittedName>
</protein>
<evidence type="ECO:0000256" key="2">
    <source>
        <dbReference type="ARBA" id="ARBA00022448"/>
    </source>
</evidence>
<comment type="subcellular location">
    <subcellularLocation>
        <location evidence="1">Cell inner membrane</location>
        <topology evidence="1">Multi-pass membrane protein</topology>
    </subcellularLocation>
    <subcellularLocation>
        <location evidence="8">Cell membrane</location>
        <topology evidence="8">Multi-pass membrane protein</topology>
    </subcellularLocation>
</comment>
<feature type="transmembrane region" description="Helical" evidence="8">
    <location>
        <begin position="408"/>
        <end position="434"/>
    </location>
</feature>
<feature type="transmembrane region" description="Helical" evidence="8">
    <location>
        <begin position="112"/>
        <end position="134"/>
    </location>
</feature>
<reference evidence="10 11" key="1">
    <citation type="submission" date="2019-04" db="EMBL/GenBank/DDBJ databases">
        <title>Streptomyces oryziradicis sp. nov., a novel actinomycete isolated from rhizosphere soil of rice (Oryza sativa L.).</title>
        <authorList>
            <person name="Li C."/>
        </authorList>
    </citation>
    <scope>NUCLEOTIDE SEQUENCE [LARGE SCALE GENOMIC DNA]</scope>
    <source>
        <strain evidence="10 11">NEAU-C40</strain>
    </source>
</reference>
<organism evidence="10 11">
    <name type="scientific">Actinacidiphila oryziradicis</name>
    <dbReference type="NCBI Taxonomy" id="2571141"/>
    <lineage>
        <taxon>Bacteria</taxon>
        <taxon>Bacillati</taxon>
        <taxon>Actinomycetota</taxon>
        <taxon>Actinomycetes</taxon>
        <taxon>Kitasatosporales</taxon>
        <taxon>Streptomycetaceae</taxon>
        <taxon>Actinacidiphila</taxon>
    </lineage>
</organism>
<dbReference type="GO" id="GO:0005886">
    <property type="term" value="C:plasma membrane"/>
    <property type="evidence" value="ECO:0007669"/>
    <property type="project" value="UniProtKB-SubCell"/>
</dbReference>
<feature type="transmembrane region" description="Helical" evidence="8">
    <location>
        <begin position="20"/>
        <end position="46"/>
    </location>
</feature>
<feature type="transmembrane region" description="Helical" evidence="8">
    <location>
        <begin position="258"/>
        <end position="278"/>
    </location>
</feature>
<evidence type="ECO:0000256" key="4">
    <source>
        <dbReference type="ARBA" id="ARBA00022519"/>
    </source>
</evidence>
<sequence length="477" mass="49729">MIRRLKARRSLPGGRQVWRLIASSPYVLLIALLLVPTACFLLLPFIPSAFGQGTGGIGFAPFRTAYQGYVLTALVNSMWVGLAASAAALVIAVGLAWLCERVRIAGAGVWRLGVWLLLLLPTYLSALGIEYLLAPRGVIAEATGWYPATLDHLFVGPAGVVLVLSLRGVAFAYFAVADVVRSMGSDLADAARVHGLPRWRTVMVQVGSLTPALLAAFVLVFAEAVSDFGVASTLAADAHFPVITYTIFTFTAAIPIDFPAAAAISWSLIGVFAAVLVLQRYILGNRNFSARVGSSSSSSGRTVSARGRQVAALATGAFFTVALIGPVLGIVGSSLLGGTASSGGAVAAANSSGLTFAAYRALFDTPGLLSPVWLSLQLGLAGATLAVAVGLVINLWNQYRGRARAAALIDIGLVAVIGLPSIVLAAGFVFFYNLPAVYNALPVYNTQWLLLVGYVVGFSPLAVRMLHGPLAQAGRSL</sequence>
<feature type="transmembrane region" description="Helical" evidence="8">
    <location>
        <begin position="372"/>
        <end position="396"/>
    </location>
</feature>
<keyword evidence="11" id="KW-1185">Reference proteome</keyword>
<dbReference type="PROSITE" id="PS50928">
    <property type="entry name" value="ABC_TM1"/>
    <property type="match status" value="2"/>
</dbReference>
<dbReference type="PANTHER" id="PTHR43357">
    <property type="entry name" value="INNER MEMBRANE ABC TRANSPORTER PERMEASE PROTEIN YDCV"/>
    <property type="match status" value="1"/>
</dbReference>
<feature type="transmembrane region" description="Helical" evidence="8">
    <location>
        <begin position="78"/>
        <end position="100"/>
    </location>
</feature>
<keyword evidence="3" id="KW-1003">Cell membrane</keyword>
<feature type="domain" description="ABC transmembrane type-1" evidence="9">
    <location>
        <begin position="74"/>
        <end position="279"/>
    </location>
</feature>
<feature type="transmembrane region" description="Helical" evidence="8">
    <location>
        <begin position="154"/>
        <end position="180"/>
    </location>
</feature>
<feature type="non-terminal residue" evidence="10">
    <location>
        <position position="477"/>
    </location>
</feature>
<dbReference type="CDD" id="cd06261">
    <property type="entry name" value="TM_PBP2"/>
    <property type="match status" value="1"/>
</dbReference>
<dbReference type="AlphaFoldDB" id="A0A4U0RCU0"/>
<evidence type="ECO:0000259" key="9">
    <source>
        <dbReference type="PROSITE" id="PS50928"/>
    </source>
</evidence>
<dbReference type="InterPro" id="IPR000515">
    <property type="entry name" value="MetI-like"/>
</dbReference>
<dbReference type="PANTHER" id="PTHR43357:SF4">
    <property type="entry name" value="INNER MEMBRANE ABC TRANSPORTER PERMEASE PROTEIN YDCV"/>
    <property type="match status" value="1"/>
</dbReference>
<accession>A0A4U0RCU0</accession>
<comment type="similarity">
    <text evidence="8">Belongs to the binding-protein-dependent transport system permease family.</text>
</comment>
<evidence type="ECO:0000256" key="7">
    <source>
        <dbReference type="ARBA" id="ARBA00023136"/>
    </source>
</evidence>
<dbReference type="RefSeq" id="WP_136731664.1">
    <property type="nucleotide sequence ID" value="NZ_SUMC01000271.1"/>
</dbReference>
<dbReference type="SUPFAM" id="SSF161098">
    <property type="entry name" value="MetI-like"/>
    <property type="match status" value="2"/>
</dbReference>
<keyword evidence="2 8" id="KW-0813">Transport</keyword>
<evidence type="ECO:0000313" key="11">
    <source>
        <dbReference type="Proteomes" id="UP000305778"/>
    </source>
</evidence>
<keyword evidence="7 8" id="KW-0472">Membrane</keyword>
<dbReference type="InterPro" id="IPR035906">
    <property type="entry name" value="MetI-like_sf"/>
</dbReference>
<dbReference type="Pfam" id="PF00528">
    <property type="entry name" value="BPD_transp_1"/>
    <property type="match status" value="1"/>
</dbReference>
<gene>
    <name evidence="10" type="ORF">FCI23_54955</name>
</gene>
<name>A0A4U0RCU0_9ACTN</name>
<evidence type="ECO:0000256" key="8">
    <source>
        <dbReference type="RuleBase" id="RU363032"/>
    </source>
</evidence>
<evidence type="ECO:0000256" key="1">
    <source>
        <dbReference type="ARBA" id="ARBA00004429"/>
    </source>
</evidence>
<evidence type="ECO:0000256" key="6">
    <source>
        <dbReference type="ARBA" id="ARBA00022989"/>
    </source>
</evidence>
<feature type="transmembrane region" description="Helical" evidence="8">
    <location>
        <begin position="446"/>
        <end position="466"/>
    </location>
</feature>
<dbReference type="EMBL" id="SUMC01000271">
    <property type="protein sequence ID" value="TJZ92786.1"/>
    <property type="molecule type" value="Genomic_DNA"/>
</dbReference>
<dbReference type="Proteomes" id="UP000305778">
    <property type="component" value="Unassembled WGS sequence"/>
</dbReference>
<dbReference type="Gene3D" id="1.10.3720.10">
    <property type="entry name" value="MetI-like"/>
    <property type="match status" value="2"/>
</dbReference>
<keyword evidence="5 8" id="KW-0812">Transmembrane</keyword>
<keyword evidence="6 8" id="KW-1133">Transmembrane helix</keyword>
<dbReference type="GO" id="GO:0055085">
    <property type="term" value="P:transmembrane transport"/>
    <property type="evidence" value="ECO:0007669"/>
    <property type="project" value="InterPro"/>
</dbReference>
<comment type="caution">
    <text evidence="10">The sequence shown here is derived from an EMBL/GenBank/DDBJ whole genome shotgun (WGS) entry which is preliminary data.</text>
</comment>
<feature type="transmembrane region" description="Helical" evidence="8">
    <location>
        <begin position="310"/>
        <end position="331"/>
    </location>
</feature>
<proteinExistence type="inferred from homology"/>
<dbReference type="OrthoDB" id="27542at2"/>
<feature type="transmembrane region" description="Helical" evidence="8">
    <location>
        <begin position="201"/>
        <end position="222"/>
    </location>
</feature>
<evidence type="ECO:0000256" key="3">
    <source>
        <dbReference type="ARBA" id="ARBA00022475"/>
    </source>
</evidence>
<keyword evidence="4" id="KW-0997">Cell inner membrane</keyword>
<evidence type="ECO:0000313" key="10">
    <source>
        <dbReference type="EMBL" id="TJZ92786.1"/>
    </source>
</evidence>